<keyword evidence="9" id="KW-0961">Cell wall biogenesis/degradation</keyword>
<dbReference type="PANTHER" id="PTHR30627">
    <property type="entry name" value="PEPTIDOGLYCAN D,D-TRANSPEPTIDASE"/>
    <property type="match status" value="1"/>
</dbReference>
<dbReference type="Gene3D" id="3.40.710.10">
    <property type="entry name" value="DD-peptidase/beta-lactamase superfamily"/>
    <property type="match status" value="1"/>
</dbReference>
<feature type="transmembrane region" description="Helical" evidence="10">
    <location>
        <begin position="32"/>
        <end position="49"/>
    </location>
</feature>
<keyword evidence="4 10" id="KW-0812">Transmembrane</keyword>
<dbReference type="Gene3D" id="3.90.1310.10">
    <property type="entry name" value="Penicillin-binding protein 2a (Domain 2)"/>
    <property type="match status" value="1"/>
</dbReference>
<dbReference type="InterPro" id="IPR005311">
    <property type="entry name" value="PBP_dimer"/>
</dbReference>
<evidence type="ECO:0000256" key="8">
    <source>
        <dbReference type="ARBA" id="ARBA00023136"/>
    </source>
</evidence>
<dbReference type="SUPFAM" id="SSF56519">
    <property type="entry name" value="Penicillin binding protein dimerisation domain"/>
    <property type="match status" value="1"/>
</dbReference>
<dbReference type="GO" id="GO:0005886">
    <property type="term" value="C:plasma membrane"/>
    <property type="evidence" value="ECO:0007669"/>
    <property type="project" value="TreeGrafter"/>
</dbReference>
<gene>
    <name evidence="13" type="ORF">A3H78_00700</name>
</gene>
<dbReference type="InterPro" id="IPR012338">
    <property type="entry name" value="Beta-lactam/transpept-like"/>
</dbReference>
<organism evidence="13 14">
    <name type="scientific">Candidatus Roizmanbacteria bacterium RIFCSPLOWO2_02_FULL_36_11</name>
    <dbReference type="NCBI Taxonomy" id="1802071"/>
    <lineage>
        <taxon>Bacteria</taxon>
        <taxon>Candidatus Roizmaniibacteriota</taxon>
    </lineage>
</organism>
<dbReference type="InterPro" id="IPR001460">
    <property type="entry name" value="PCN-bd_Tpept"/>
</dbReference>
<dbReference type="AlphaFoldDB" id="A0A1F7JH91"/>
<accession>A0A1F7JH91</accession>
<dbReference type="Pfam" id="PF03717">
    <property type="entry name" value="PBP_dimer"/>
    <property type="match status" value="1"/>
</dbReference>
<evidence type="ECO:0000256" key="5">
    <source>
        <dbReference type="ARBA" id="ARBA00022960"/>
    </source>
</evidence>
<sequence>MAQKIVPFQKYDSQPITFSGKYHRDRHFRYDILPYIIIILFFGLAARLFQLTVVKGTYYRFLAENNRIKEIPIEAQRGVIVDRKGFQIAYSQKENDINIKRVYPLTDAASHLVGFRQLANDHDLKNDACANKLKLNDKIGKSGIEQIFECDLRGRKGKRLIEVNAQGKIRKIISQTDPIPGHKIQLSIDNYLQQKAYSILTSETIINSGGIVVLKEKKAAIIASKPNGEILALMSFPSFNPQIFENNNQEAIKKYMADPEKPLFNRALEGTYPPGSVFKLILAAGALQENKIDENFTVEDTGVITAGPLKFGNWYFLKYGKTEGMVDLIKGLRRSNDIFFYRVGEKLGPVGIKYWAEKFGYGKKTESKLSDKPGLIPSDFWKKEILHERWYLGDTYNLSIGQGYLLATPLQVNMATAAVVNHGQLCTPLLLKNQKSSCHSLGVSEKNINLILEGMKQACLTGGTGWPFFDFRVKNNVIANEVKQSQTNDAATNSSQLQPIQVGCKTGTAESHLESRLPHAWFTIFAPYDNPEIIVTVMVEESGEGSNVAAPIAKEILKAYFERKE</sequence>
<keyword evidence="8 10" id="KW-0472">Membrane</keyword>
<evidence type="ECO:0000313" key="13">
    <source>
        <dbReference type="EMBL" id="OGK54979.1"/>
    </source>
</evidence>
<evidence type="ECO:0000259" key="12">
    <source>
        <dbReference type="Pfam" id="PF03717"/>
    </source>
</evidence>
<evidence type="ECO:0008006" key="15">
    <source>
        <dbReference type="Google" id="ProtNLM"/>
    </source>
</evidence>
<feature type="domain" description="Penicillin-binding protein dimerisation" evidence="12">
    <location>
        <begin position="99"/>
        <end position="170"/>
    </location>
</feature>
<dbReference type="GO" id="GO:0008658">
    <property type="term" value="F:penicillin binding"/>
    <property type="evidence" value="ECO:0007669"/>
    <property type="project" value="InterPro"/>
</dbReference>
<dbReference type="SUPFAM" id="SSF56601">
    <property type="entry name" value="beta-lactamase/transpeptidase-like"/>
    <property type="match status" value="1"/>
</dbReference>
<evidence type="ECO:0000256" key="3">
    <source>
        <dbReference type="ARBA" id="ARBA00022475"/>
    </source>
</evidence>
<evidence type="ECO:0000256" key="10">
    <source>
        <dbReference type="SAM" id="Phobius"/>
    </source>
</evidence>
<evidence type="ECO:0000256" key="9">
    <source>
        <dbReference type="ARBA" id="ARBA00023316"/>
    </source>
</evidence>
<evidence type="ECO:0000256" key="7">
    <source>
        <dbReference type="ARBA" id="ARBA00022989"/>
    </source>
</evidence>
<dbReference type="PANTHER" id="PTHR30627:SF2">
    <property type="entry name" value="PEPTIDOGLYCAN D,D-TRANSPEPTIDASE MRDA"/>
    <property type="match status" value="1"/>
</dbReference>
<comment type="subcellular location">
    <subcellularLocation>
        <location evidence="2">Cell membrane</location>
    </subcellularLocation>
    <subcellularLocation>
        <location evidence="1">Membrane</location>
        <topology evidence="1">Single-pass membrane protein</topology>
    </subcellularLocation>
</comment>
<evidence type="ECO:0000256" key="6">
    <source>
        <dbReference type="ARBA" id="ARBA00022984"/>
    </source>
</evidence>
<dbReference type="Proteomes" id="UP000177418">
    <property type="component" value="Unassembled WGS sequence"/>
</dbReference>
<evidence type="ECO:0000313" key="14">
    <source>
        <dbReference type="Proteomes" id="UP000177418"/>
    </source>
</evidence>
<dbReference type="InterPro" id="IPR050515">
    <property type="entry name" value="Beta-lactam/transpept"/>
</dbReference>
<dbReference type="GO" id="GO:0071555">
    <property type="term" value="P:cell wall organization"/>
    <property type="evidence" value="ECO:0007669"/>
    <property type="project" value="TreeGrafter"/>
</dbReference>
<keyword evidence="7 10" id="KW-1133">Transmembrane helix</keyword>
<dbReference type="Pfam" id="PF00905">
    <property type="entry name" value="Transpeptidase"/>
    <property type="match status" value="1"/>
</dbReference>
<comment type="caution">
    <text evidence="13">The sequence shown here is derived from an EMBL/GenBank/DDBJ whole genome shotgun (WGS) entry which is preliminary data.</text>
</comment>
<reference evidence="13 14" key="1">
    <citation type="journal article" date="2016" name="Nat. Commun.">
        <title>Thousands of microbial genomes shed light on interconnected biogeochemical processes in an aquifer system.</title>
        <authorList>
            <person name="Anantharaman K."/>
            <person name="Brown C.T."/>
            <person name="Hug L.A."/>
            <person name="Sharon I."/>
            <person name="Castelle C.J."/>
            <person name="Probst A.J."/>
            <person name="Thomas B.C."/>
            <person name="Singh A."/>
            <person name="Wilkins M.J."/>
            <person name="Karaoz U."/>
            <person name="Brodie E.L."/>
            <person name="Williams K.H."/>
            <person name="Hubbard S.S."/>
            <person name="Banfield J.F."/>
        </authorList>
    </citation>
    <scope>NUCLEOTIDE SEQUENCE [LARGE SCALE GENOMIC DNA]</scope>
</reference>
<keyword evidence="6" id="KW-0573">Peptidoglycan synthesis</keyword>
<keyword evidence="5" id="KW-0133">Cell shape</keyword>
<evidence type="ECO:0000259" key="11">
    <source>
        <dbReference type="Pfam" id="PF00905"/>
    </source>
</evidence>
<evidence type="ECO:0000256" key="4">
    <source>
        <dbReference type="ARBA" id="ARBA00022692"/>
    </source>
</evidence>
<evidence type="ECO:0000256" key="2">
    <source>
        <dbReference type="ARBA" id="ARBA00004236"/>
    </source>
</evidence>
<keyword evidence="3" id="KW-1003">Cell membrane</keyword>
<dbReference type="InterPro" id="IPR036138">
    <property type="entry name" value="PBP_dimer_sf"/>
</dbReference>
<feature type="domain" description="Penicillin-binding protein transpeptidase" evidence="11">
    <location>
        <begin position="220"/>
        <end position="558"/>
    </location>
</feature>
<name>A0A1F7JH91_9BACT</name>
<evidence type="ECO:0000256" key="1">
    <source>
        <dbReference type="ARBA" id="ARBA00004167"/>
    </source>
</evidence>
<protein>
    <recommendedName>
        <fullName evidence="15">Penicillin-binding protein 2</fullName>
    </recommendedName>
</protein>
<proteinExistence type="predicted"/>
<dbReference type="EMBL" id="MGAV01000012">
    <property type="protein sequence ID" value="OGK54979.1"/>
    <property type="molecule type" value="Genomic_DNA"/>
</dbReference>